<dbReference type="SUPFAM" id="SSF55486">
    <property type="entry name" value="Metalloproteases ('zincins'), catalytic domain"/>
    <property type="match status" value="2"/>
</dbReference>
<sequence length="732" mass="78391">MAGQFDRGGRANYTYLHPASGVARLEAEIVTLVHARGRQVQFDPATVTASRSGDTMRFVSRDTAAGVDITRSYTVRGGSIDVAVEVTNVGFTPTSAIVAVAQQLSSNRQNPPTYEATQSETLTITDTSGRGYTIEAAFPGTSDVGAGDSLAAAVNGRGGGNPTAQAGRWVKNLEPGESVTGKATFSVNLQPGALDTDGDGLLDEWETKGYPLADGSVLPLHRWGADPTRKDLFLQLNWMKSEWETSGCDRVNQYAPTGEELEKFLICSYKNTNSYRPSISTLRQLEQLFAQQGIALHIDAGELYKSADMVGYSERHGGKKLDHREGFFKPGESKGLALLRTRNEMLGDRVGVFRVGVIGDKKEVGDRSSGEGMVGDGAFFVAKGAGLNSQDMLRNTILHEFGHTLGLTHYGAPGRPTGVRPDQFLPDYFSAMNYLYQFGPFNFSTTEANGRGQRPETCRPYSCFDGNYSVPADWVSLQLRGNHYGTNASKRYVEVEEPQNTDPVVQNDDETVRDLTIAAADQNEGKAGFELTEGQDNGIVTLRNDNVLRGQLSNLGLDDHTFTVTATFANGASHTQTIKLPGVLKPGSTADVRIPVPNAAVLKGPKTNVTVQVRSTSGVVFDERFAVSVLDYNRDQAAKALSELERSGADQAVKDRARARLDTAHTGTPAPQVPQKSQSPQQPAPAPQPAPGNDGGSSTAGIIAIVLAVFGLLGAGAFAVSQGLIQIPNLPF</sequence>
<accession>A0ABY7UIH4</accession>
<keyword evidence="2" id="KW-1133">Transmembrane helix</keyword>
<evidence type="ECO:0000256" key="1">
    <source>
        <dbReference type="SAM" id="MobiDB-lite"/>
    </source>
</evidence>
<keyword evidence="2" id="KW-0812">Transmembrane</keyword>
<proteinExistence type="predicted"/>
<protein>
    <submittedName>
        <fullName evidence="3">Uncharacterized protein</fullName>
    </submittedName>
</protein>
<organism evidence="3 4">
    <name type="scientific">Corynebacterium jeddahense</name>
    <dbReference type="NCBI Taxonomy" id="1414719"/>
    <lineage>
        <taxon>Bacteria</taxon>
        <taxon>Bacillati</taxon>
        <taxon>Actinomycetota</taxon>
        <taxon>Actinomycetes</taxon>
        <taxon>Mycobacteriales</taxon>
        <taxon>Corynebacteriaceae</taxon>
        <taxon>Corynebacterium</taxon>
    </lineage>
</organism>
<evidence type="ECO:0000313" key="4">
    <source>
        <dbReference type="Proteomes" id="UP001218071"/>
    </source>
</evidence>
<feature type="transmembrane region" description="Helical" evidence="2">
    <location>
        <begin position="700"/>
        <end position="720"/>
    </location>
</feature>
<keyword evidence="4" id="KW-1185">Reference proteome</keyword>
<dbReference type="EMBL" id="CP063194">
    <property type="protein sequence ID" value="WCZ38421.1"/>
    <property type="molecule type" value="Genomic_DNA"/>
</dbReference>
<keyword evidence="2" id="KW-0472">Membrane</keyword>
<gene>
    <name evidence="3" type="ORF">CJEDD_04030</name>
</gene>
<feature type="region of interest" description="Disordered" evidence="1">
    <location>
        <begin position="665"/>
        <end position="695"/>
    </location>
</feature>
<dbReference type="InterPro" id="IPR024079">
    <property type="entry name" value="MetalloPept_cat_dom_sf"/>
</dbReference>
<feature type="compositionally biased region" description="Low complexity" evidence="1">
    <location>
        <begin position="669"/>
        <end position="681"/>
    </location>
</feature>
<dbReference type="Proteomes" id="UP001218071">
    <property type="component" value="Chromosome"/>
</dbReference>
<evidence type="ECO:0000313" key="3">
    <source>
        <dbReference type="EMBL" id="WCZ38421.1"/>
    </source>
</evidence>
<name>A0ABY7UIH4_9CORY</name>
<dbReference type="Gene3D" id="3.40.390.10">
    <property type="entry name" value="Collagenase (Catalytic Domain)"/>
    <property type="match status" value="1"/>
</dbReference>
<reference evidence="3 4" key="1">
    <citation type="submission" date="2020-10" db="EMBL/GenBank/DDBJ databases">
        <title>Complete genome sequence of Corynebacterium jeddahense DSM 45997, type strain of Corynebacterium jeddahense.</title>
        <authorList>
            <person name="Busche T."/>
            <person name="Kalinowski J."/>
            <person name="Ruckert C."/>
        </authorList>
    </citation>
    <scope>NUCLEOTIDE SEQUENCE [LARGE SCALE GENOMIC DNA]</scope>
    <source>
        <strain evidence="3 4">DSM 45997</strain>
    </source>
</reference>
<evidence type="ECO:0000256" key="2">
    <source>
        <dbReference type="SAM" id="Phobius"/>
    </source>
</evidence>